<dbReference type="AlphaFoldDB" id="A0A5J4X830"/>
<feature type="compositionally biased region" description="Basic and acidic residues" evidence="1">
    <location>
        <begin position="377"/>
        <end position="392"/>
    </location>
</feature>
<feature type="region of interest" description="Disordered" evidence="1">
    <location>
        <begin position="191"/>
        <end position="226"/>
    </location>
</feature>
<feature type="compositionally biased region" description="Basic and acidic residues" evidence="1">
    <location>
        <begin position="340"/>
        <end position="359"/>
    </location>
</feature>
<sequence length="512" mass="59919">MIEFVKERMEDAVRSNIISQEKKARNEWMQLRQELQKKQKDEKQDISKQNQEDEEDGISDSETISEQIIEKGEQENDLEGENELLCTDPYPSLITHPPAVVQIILDYWDALMRIQKLLSSDFQNLLHNVLVQQNPIILHMNKINNNHDKLSDDVLKVLEKAKILMENQIEKELNKLLIQVKETTKEALNALDQQKQYEKDTIESNNNSDEQKQSSTSPQSNYHQSDRNTLSNAISTLLIGFDAIRPFDGFNMPLALVIASGIMNSQAALNSQYQQPSHSKIDSIQTQEIVEGMNDKQQTKEYTISSQYSIANIMYKIKNIDELISQKLSELQKGFSELQDHETNELEKEKQKNNEKQNEQFEDVDADDEGGEQTKSSGDKEKNNMTDRRENYRMNQTFIGPLKKFEFDEIYQKRKKEREMMREEQRIEKLSKKRIKKEQRQQEKQKQKDQKQALKDAMRKQAEIIHFEQLTKKLKEEVTSEIAFKNLQELSILVSEWQKELLSDAERAVSDE</sequence>
<evidence type="ECO:0000256" key="1">
    <source>
        <dbReference type="SAM" id="MobiDB-lite"/>
    </source>
</evidence>
<name>A0A5J4X830_9EUKA</name>
<feature type="compositionally biased region" description="Acidic residues" evidence="1">
    <location>
        <begin position="360"/>
        <end position="371"/>
    </location>
</feature>
<comment type="caution">
    <text evidence="2">The sequence shown here is derived from an EMBL/GenBank/DDBJ whole genome shotgun (WGS) entry which is preliminary data.</text>
</comment>
<feature type="compositionally biased region" description="Basic and acidic residues" evidence="1">
    <location>
        <begin position="416"/>
        <end position="430"/>
    </location>
</feature>
<reference evidence="2 3" key="1">
    <citation type="submission" date="2019-03" db="EMBL/GenBank/DDBJ databases">
        <title>Single cell metagenomics reveals metabolic interactions within the superorganism composed of flagellate Streblomastix strix and complex community of Bacteroidetes bacteria on its surface.</title>
        <authorList>
            <person name="Treitli S.C."/>
            <person name="Kolisko M."/>
            <person name="Husnik F."/>
            <person name="Keeling P."/>
            <person name="Hampl V."/>
        </authorList>
    </citation>
    <scope>NUCLEOTIDE SEQUENCE [LARGE SCALE GENOMIC DNA]</scope>
    <source>
        <strain evidence="2">ST1C</strain>
    </source>
</reference>
<feature type="region of interest" description="Disordered" evidence="1">
    <location>
        <begin position="416"/>
        <end position="457"/>
    </location>
</feature>
<gene>
    <name evidence="2" type="ORF">EZS28_001268</name>
</gene>
<proteinExistence type="predicted"/>
<feature type="compositionally biased region" description="Basic and acidic residues" evidence="1">
    <location>
        <begin position="438"/>
        <end position="457"/>
    </location>
</feature>
<dbReference type="Proteomes" id="UP000324800">
    <property type="component" value="Unassembled WGS sequence"/>
</dbReference>
<feature type="compositionally biased region" description="Basic and acidic residues" evidence="1">
    <location>
        <begin position="34"/>
        <end position="46"/>
    </location>
</feature>
<accession>A0A5J4X830</accession>
<protein>
    <submittedName>
        <fullName evidence="2">Uncharacterized protein</fullName>
    </submittedName>
</protein>
<dbReference type="EMBL" id="SNRW01000127">
    <property type="protein sequence ID" value="KAA6403203.1"/>
    <property type="molecule type" value="Genomic_DNA"/>
</dbReference>
<feature type="region of interest" description="Disordered" evidence="1">
    <location>
        <begin position="340"/>
        <end position="395"/>
    </location>
</feature>
<organism evidence="2 3">
    <name type="scientific">Streblomastix strix</name>
    <dbReference type="NCBI Taxonomy" id="222440"/>
    <lineage>
        <taxon>Eukaryota</taxon>
        <taxon>Metamonada</taxon>
        <taxon>Preaxostyla</taxon>
        <taxon>Oxymonadida</taxon>
        <taxon>Streblomastigidae</taxon>
        <taxon>Streblomastix</taxon>
    </lineage>
</organism>
<evidence type="ECO:0000313" key="2">
    <source>
        <dbReference type="EMBL" id="KAA6403203.1"/>
    </source>
</evidence>
<feature type="region of interest" description="Disordered" evidence="1">
    <location>
        <begin position="29"/>
        <end position="61"/>
    </location>
</feature>
<evidence type="ECO:0000313" key="3">
    <source>
        <dbReference type="Proteomes" id="UP000324800"/>
    </source>
</evidence>
<feature type="compositionally biased region" description="Polar residues" evidence="1">
    <location>
        <begin position="203"/>
        <end position="226"/>
    </location>
</feature>